<comment type="subunit">
    <text evidence="4">Homotrimer.</text>
</comment>
<dbReference type="CDD" id="cd00402">
    <property type="entry name" value="Riboflavin_synthase_like"/>
    <property type="match status" value="1"/>
</dbReference>
<dbReference type="InterPro" id="IPR017938">
    <property type="entry name" value="Riboflavin_synthase-like_b-brl"/>
</dbReference>
<keyword evidence="14" id="KW-1185">Reference proteome</keyword>
<dbReference type="KEGG" id="dcb:C3Y92_18085"/>
<feature type="repeat" description="Lumazine-binding" evidence="11">
    <location>
        <begin position="97"/>
        <end position="193"/>
    </location>
</feature>
<dbReference type="PANTHER" id="PTHR21098:SF12">
    <property type="entry name" value="RIBOFLAVIN SYNTHASE"/>
    <property type="match status" value="1"/>
</dbReference>
<dbReference type="PROSITE" id="PS51177">
    <property type="entry name" value="LUMAZINE_BIND"/>
    <property type="match status" value="2"/>
</dbReference>
<dbReference type="Proteomes" id="UP000293296">
    <property type="component" value="Chromosome"/>
</dbReference>
<dbReference type="GO" id="GO:0009231">
    <property type="term" value="P:riboflavin biosynthetic process"/>
    <property type="evidence" value="ECO:0007669"/>
    <property type="project" value="UniProtKB-KW"/>
</dbReference>
<gene>
    <name evidence="13" type="ORF">C3Y92_18085</name>
</gene>
<accession>A0A4P6HP47</accession>
<evidence type="ECO:0000313" key="14">
    <source>
        <dbReference type="Proteomes" id="UP000293296"/>
    </source>
</evidence>
<feature type="domain" description="Lumazine-binding" evidence="12">
    <location>
        <begin position="1"/>
        <end position="96"/>
    </location>
</feature>
<feature type="repeat" description="Lumazine-binding" evidence="11">
    <location>
        <begin position="1"/>
        <end position="96"/>
    </location>
</feature>
<dbReference type="Gene3D" id="2.40.30.20">
    <property type="match status" value="2"/>
</dbReference>
<evidence type="ECO:0000313" key="13">
    <source>
        <dbReference type="EMBL" id="QAZ69043.1"/>
    </source>
</evidence>
<dbReference type="EC" id="2.5.1.9" evidence="5 10"/>
<keyword evidence="7" id="KW-0686">Riboflavin biosynthesis</keyword>
<evidence type="ECO:0000256" key="4">
    <source>
        <dbReference type="ARBA" id="ARBA00011233"/>
    </source>
</evidence>
<dbReference type="EMBL" id="CP026538">
    <property type="protein sequence ID" value="QAZ69043.1"/>
    <property type="molecule type" value="Genomic_DNA"/>
</dbReference>
<evidence type="ECO:0000256" key="10">
    <source>
        <dbReference type="NCBIfam" id="TIGR00187"/>
    </source>
</evidence>
<dbReference type="InterPro" id="IPR023366">
    <property type="entry name" value="ATP_synth_asu-like_sf"/>
</dbReference>
<evidence type="ECO:0000256" key="9">
    <source>
        <dbReference type="ARBA" id="ARBA00022737"/>
    </source>
</evidence>
<keyword evidence="8" id="KW-0808">Transferase</keyword>
<protein>
    <recommendedName>
        <fullName evidence="6 10">Riboflavin synthase</fullName>
        <ecNumber evidence="5 10">2.5.1.9</ecNumber>
    </recommendedName>
</protein>
<reference evidence="13 14" key="1">
    <citation type="submission" date="2018-02" db="EMBL/GenBank/DDBJ databases">
        <title>Genome sequence of Desulfovibrio carbinolicus DSM 3852.</title>
        <authorList>
            <person name="Wilbanks E."/>
            <person name="Skennerton C.T."/>
            <person name="Orphan V.J."/>
        </authorList>
    </citation>
    <scope>NUCLEOTIDE SEQUENCE [LARGE SCALE GENOMIC DNA]</scope>
    <source>
        <strain evidence="13 14">DSM 3852</strain>
    </source>
</reference>
<name>A0A4P6HP47_9BACT</name>
<evidence type="ECO:0000256" key="2">
    <source>
        <dbReference type="ARBA" id="ARBA00002803"/>
    </source>
</evidence>
<evidence type="ECO:0000256" key="6">
    <source>
        <dbReference type="ARBA" id="ARBA00013950"/>
    </source>
</evidence>
<evidence type="ECO:0000259" key="12">
    <source>
        <dbReference type="PROSITE" id="PS51177"/>
    </source>
</evidence>
<dbReference type="NCBIfam" id="NF006767">
    <property type="entry name" value="PRK09289.1"/>
    <property type="match status" value="1"/>
</dbReference>
<dbReference type="GO" id="GO:0004746">
    <property type="term" value="F:riboflavin synthase activity"/>
    <property type="evidence" value="ECO:0007669"/>
    <property type="project" value="UniProtKB-UniRule"/>
</dbReference>
<evidence type="ECO:0000256" key="11">
    <source>
        <dbReference type="PROSITE-ProRule" id="PRU00524"/>
    </source>
</evidence>
<evidence type="ECO:0000256" key="8">
    <source>
        <dbReference type="ARBA" id="ARBA00022679"/>
    </source>
</evidence>
<feature type="domain" description="Lumazine-binding" evidence="12">
    <location>
        <begin position="97"/>
        <end position="193"/>
    </location>
</feature>
<evidence type="ECO:0000256" key="5">
    <source>
        <dbReference type="ARBA" id="ARBA00012827"/>
    </source>
</evidence>
<comment type="function">
    <text evidence="2">Catalyzes the dismutation of two molecules of 6,7-dimethyl-8-ribityllumazine, resulting in the formation of riboflavin and 5-amino-6-(D-ribitylamino)uracil.</text>
</comment>
<organism evidence="13 14">
    <name type="scientific">Solidesulfovibrio carbinolicus</name>
    <dbReference type="NCBI Taxonomy" id="296842"/>
    <lineage>
        <taxon>Bacteria</taxon>
        <taxon>Pseudomonadati</taxon>
        <taxon>Thermodesulfobacteriota</taxon>
        <taxon>Desulfovibrionia</taxon>
        <taxon>Desulfovibrionales</taxon>
        <taxon>Desulfovibrionaceae</taxon>
        <taxon>Solidesulfovibrio</taxon>
    </lineage>
</organism>
<comment type="catalytic activity">
    <reaction evidence="1">
        <text>2 6,7-dimethyl-8-(1-D-ribityl)lumazine + H(+) = 5-amino-6-(D-ribitylamino)uracil + riboflavin</text>
        <dbReference type="Rhea" id="RHEA:20772"/>
        <dbReference type="ChEBI" id="CHEBI:15378"/>
        <dbReference type="ChEBI" id="CHEBI:15934"/>
        <dbReference type="ChEBI" id="CHEBI:57986"/>
        <dbReference type="ChEBI" id="CHEBI:58201"/>
        <dbReference type="EC" id="2.5.1.9"/>
    </reaction>
</comment>
<dbReference type="OrthoDB" id="9788537at2"/>
<dbReference type="InterPro" id="IPR026017">
    <property type="entry name" value="Lumazine-bd_dom"/>
</dbReference>
<dbReference type="FunFam" id="2.40.30.20:FF:000004">
    <property type="entry name" value="Riboflavin synthase, alpha subunit"/>
    <property type="match status" value="1"/>
</dbReference>
<comment type="pathway">
    <text evidence="3">Cofactor biosynthesis; riboflavin biosynthesis; riboflavin from 2-hydroxy-3-oxobutyl phosphate and 5-amino-6-(D-ribitylamino)uracil: step 2/2.</text>
</comment>
<sequence length="217" mass="23278">MFTGLVMGLGRVAAVESRGNETRFRIKALFDLDNIVLGESIAVNGVCLTVETFGDREYTAYASGETLSRSNLGKLKIGSVVNLERALALGDRLGGHMVSGHVDCLAEVATVTPAGQSMQYKIDFPKEFSIFVVPKGSVALDGISLTVNECGDGWLTVNIIPSTQGATTIAGWKPGTVINMETDVLGKYVLRMLGPWQDAQGKKESKISEAFLRENGF</sequence>
<proteinExistence type="predicted"/>
<dbReference type="Pfam" id="PF00677">
    <property type="entry name" value="Lum_binding"/>
    <property type="match status" value="2"/>
</dbReference>
<dbReference type="NCBIfam" id="TIGR00187">
    <property type="entry name" value="ribE"/>
    <property type="match status" value="1"/>
</dbReference>
<dbReference type="RefSeq" id="WP_129355053.1">
    <property type="nucleotide sequence ID" value="NZ_CP026538.1"/>
</dbReference>
<dbReference type="AlphaFoldDB" id="A0A4P6HP47"/>
<evidence type="ECO:0000256" key="7">
    <source>
        <dbReference type="ARBA" id="ARBA00022619"/>
    </source>
</evidence>
<keyword evidence="9" id="KW-0677">Repeat</keyword>
<dbReference type="PANTHER" id="PTHR21098">
    <property type="entry name" value="RIBOFLAVIN SYNTHASE ALPHA CHAIN"/>
    <property type="match status" value="1"/>
</dbReference>
<dbReference type="FunFam" id="2.40.30.20:FF:000003">
    <property type="entry name" value="Riboflavin synthase, alpha subunit"/>
    <property type="match status" value="1"/>
</dbReference>
<evidence type="ECO:0000256" key="3">
    <source>
        <dbReference type="ARBA" id="ARBA00004887"/>
    </source>
</evidence>
<evidence type="ECO:0000256" key="1">
    <source>
        <dbReference type="ARBA" id="ARBA00000968"/>
    </source>
</evidence>
<dbReference type="InterPro" id="IPR001783">
    <property type="entry name" value="Lumazine-bd"/>
</dbReference>
<dbReference type="PIRSF" id="PIRSF000498">
    <property type="entry name" value="Riboflavin_syn_A"/>
    <property type="match status" value="1"/>
</dbReference>
<dbReference type="SUPFAM" id="SSF63380">
    <property type="entry name" value="Riboflavin synthase domain-like"/>
    <property type="match status" value="2"/>
</dbReference>